<dbReference type="CDD" id="cd01949">
    <property type="entry name" value="GGDEF"/>
    <property type="match status" value="1"/>
</dbReference>
<dbReference type="InterPro" id="IPR035965">
    <property type="entry name" value="PAS-like_dom_sf"/>
</dbReference>
<evidence type="ECO:0000256" key="2">
    <source>
        <dbReference type="ARBA" id="ARBA00022777"/>
    </source>
</evidence>
<accession>A0ABT7IER5</accession>
<dbReference type="EC" id="2.7.7.65" evidence="1"/>
<evidence type="ECO:0000313" key="7">
    <source>
        <dbReference type="Proteomes" id="UP001227964"/>
    </source>
</evidence>
<dbReference type="EMBL" id="JASSVS010000008">
    <property type="protein sequence ID" value="MDL0432665.1"/>
    <property type="molecule type" value="Genomic_DNA"/>
</dbReference>
<protein>
    <recommendedName>
        <fullName evidence="1">diguanylate cyclase</fullName>
        <ecNumber evidence="1">2.7.7.65</ecNumber>
    </recommendedName>
</protein>
<dbReference type="PROSITE" id="PS50887">
    <property type="entry name" value="GGDEF"/>
    <property type="match status" value="1"/>
</dbReference>
<evidence type="ECO:0000256" key="1">
    <source>
        <dbReference type="ARBA" id="ARBA00012528"/>
    </source>
</evidence>
<dbReference type="Gene3D" id="3.30.450.20">
    <property type="entry name" value="PAS domain"/>
    <property type="match status" value="2"/>
</dbReference>
<dbReference type="InterPro" id="IPR043128">
    <property type="entry name" value="Rev_trsase/Diguanyl_cyclase"/>
</dbReference>
<dbReference type="PANTHER" id="PTHR45138:SF9">
    <property type="entry name" value="DIGUANYLATE CYCLASE DGCM-RELATED"/>
    <property type="match status" value="1"/>
</dbReference>
<dbReference type="RefSeq" id="WP_285391903.1">
    <property type="nucleotide sequence ID" value="NZ_JASSVS010000008.1"/>
</dbReference>
<dbReference type="InterPro" id="IPR029787">
    <property type="entry name" value="Nucleotide_cyclase"/>
</dbReference>
<dbReference type="CDD" id="cd00130">
    <property type="entry name" value="PAS"/>
    <property type="match status" value="2"/>
</dbReference>
<evidence type="ECO:0000259" key="4">
    <source>
        <dbReference type="PROSITE" id="PS50112"/>
    </source>
</evidence>
<dbReference type="Pfam" id="PF00990">
    <property type="entry name" value="GGDEF"/>
    <property type="match status" value="1"/>
</dbReference>
<dbReference type="InterPro" id="IPR000014">
    <property type="entry name" value="PAS"/>
</dbReference>
<evidence type="ECO:0000256" key="3">
    <source>
        <dbReference type="ARBA" id="ARBA00034247"/>
    </source>
</evidence>
<dbReference type="GO" id="GO:0052621">
    <property type="term" value="F:diguanylate cyclase activity"/>
    <property type="evidence" value="ECO:0007669"/>
    <property type="project" value="UniProtKB-EC"/>
</dbReference>
<name>A0ABT7IER5_9GAMM</name>
<dbReference type="Pfam" id="PF12860">
    <property type="entry name" value="PAS_7"/>
    <property type="match status" value="1"/>
</dbReference>
<feature type="domain" description="GGDEF" evidence="5">
    <location>
        <begin position="298"/>
        <end position="431"/>
    </location>
</feature>
<dbReference type="SMART" id="SM00267">
    <property type="entry name" value="GGDEF"/>
    <property type="match status" value="1"/>
</dbReference>
<dbReference type="NCBIfam" id="TIGR00254">
    <property type="entry name" value="GGDEF"/>
    <property type="match status" value="1"/>
</dbReference>
<dbReference type="Pfam" id="PF08448">
    <property type="entry name" value="PAS_4"/>
    <property type="match status" value="1"/>
</dbReference>
<dbReference type="SUPFAM" id="SSF55785">
    <property type="entry name" value="PYP-like sensor domain (PAS domain)"/>
    <property type="match status" value="2"/>
</dbReference>
<organism evidence="6 7">
    <name type="scientific">Marinobacter azerbaijanicus</name>
    <dbReference type="NCBI Taxonomy" id="3050455"/>
    <lineage>
        <taxon>Bacteria</taxon>
        <taxon>Pseudomonadati</taxon>
        <taxon>Pseudomonadota</taxon>
        <taxon>Gammaproteobacteria</taxon>
        <taxon>Pseudomonadales</taxon>
        <taxon>Marinobacteraceae</taxon>
        <taxon>Marinobacter</taxon>
    </lineage>
</organism>
<comment type="catalytic activity">
    <reaction evidence="3">
        <text>2 GTP = 3',3'-c-di-GMP + 2 diphosphate</text>
        <dbReference type="Rhea" id="RHEA:24898"/>
        <dbReference type="ChEBI" id="CHEBI:33019"/>
        <dbReference type="ChEBI" id="CHEBI:37565"/>
        <dbReference type="ChEBI" id="CHEBI:58805"/>
        <dbReference type="EC" id="2.7.7.65"/>
    </reaction>
</comment>
<keyword evidence="7" id="KW-1185">Reference proteome</keyword>
<dbReference type="NCBIfam" id="TIGR00229">
    <property type="entry name" value="sensory_box"/>
    <property type="match status" value="1"/>
</dbReference>
<dbReference type="InterPro" id="IPR013656">
    <property type="entry name" value="PAS_4"/>
</dbReference>
<dbReference type="Gene3D" id="3.30.70.270">
    <property type="match status" value="1"/>
</dbReference>
<sequence length="442" mass="50512">MKEISVNRDPAELRKMLDYLGVAAFVIDVVSADEFLLAANNARHEQLTGMRLDEVAGRSVDELLTPEMVARVKANYRRCVEEKTATDYQETLDLPIGETFWQTTLVPFFDETGRVNRLLGTAYEISNQVHLELEARYQSTVMSAYLDESTDGILVVDANNQIKTWNRRFLEIWDIPEEVMVTRDGEAALQSVAEQLDDPVSFVQRVRELYCSLDEEEHGVHIQMKDGRVLERYSRGLHGCHGDYWGRIWFYRDVTELQRMTEELLHMSQTDPLTGIANRRTLMGTLEEEYRRAKRYGHHLSVLMLDLDHFKQINDRYGHATGDIVLKEFVGVVLPEIRVNDCFARMGGEEFAILLPETSLGSACRFAERLCRAVEDLTIDSPQGEIDITVSIGVAVLGDDDENPENLINRADRCLYAAKSEGRNRVRPRNDTDNCEDRMPGL</sequence>
<evidence type="ECO:0000259" key="5">
    <source>
        <dbReference type="PROSITE" id="PS50887"/>
    </source>
</evidence>
<gene>
    <name evidence="6" type="ORF">QPM17_16105</name>
</gene>
<proteinExistence type="predicted"/>
<dbReference type="Proteomes" id="UP001227964">
    <property type="component" value="Unassembled WGS sequence"/>
</dbReference>
<dbReference type="PROSITE" id="PS50112">
    <property type="entry name" value="PAS"/>
    <property type="match status" value="1"/>
</dbReference>
<dbReference type="InterPro" id="IPR000160">
    <property type="entry name" value="GGDEF_dom"/>
</dbReference>
<feature type="domain" description="PAS" evidence="4">
    <location>
        <begin position="9"/>
        <end position="83"/>
    </location>
</feature>
<evidence type="ECO:0000313" key="6">
    <source>
        <dbReference type="EMBL" id="MDL0432665.1"/>
    </source>
</evidence>
<keyword evidence="6" id="KW-0548">Nucleotidyltransferase</keyword>
<keyword evidence="2" id="KW-0418">Kinase</keyword>
<dbReference type="SUPFAM" id="SSF55073">
    <property type="entry name" value="Nucleotide cyclase"/>
    <property type="match status" value="1"/>
</dbReference>
<keyword evidence="6" id="KW-0808">Transferase</keyword>
<dbReference type="SMART" id="SM00091">
    <property type="entry name" value="PAS"/>
    <property type="match status" value="2"/>
</dbReference>
<comment type="caution">
    <text evidence="6">The sequence shown here is derived from an EMBL/GenBank/DDBJ whole genome shotgun (WGS) entry which is preliminary data.</text>
</comment>
<reference evidence="6 7" key="1">
    <citation type="submission" date="2023-06" db="EMBL/GenBank/DDBJ databases">
        <title>Marinobacter azerbaijanicus a moderately halophilic, isolated from Urmia Lake in Azerbaijan region of Iran.</title>
        <authorList>
            <person name="Sanchez-Porro C."/>
            <person name="Aghdam E.M."/>
            <person name="Saheb S.M."/>
            <person name="Tarhriz V."/>
            <person name="Kazemi E."/>
            <person name="Ammozegar M.A."/>
            <person name="Ventosa A."/>
            <person name="Hejazi M.S."/>
        </authorList>
    </citation>
    <scope>NUCLEOTIDE SEQUENCE [LARGE SCALE GENOMIC DNA]</scope>
    <source>
        <strain evidence="6 7">TBZ242</strain>
    </source>
</reference>
<dbReference type="PANTHER" id="PTHR45138">
    <property type="entry name" value="REGULATORY COMPONENTS OF SENSORY TRANSDUCTION SYSTEM"/>
    <property type="match status" value="1"/>
</dbReference>
<dbReference type="InterPro" id="IPR050469">
    <property type="entry name" value="Diguanylate_Cyclase"/>
</dbReference>